<evidence type="ECO:0000256" key="5">
    <source>
        <dbReference type="ARBA" id="ARBA00022840"/>
    </source>
</evidence>
<dbReference type="NCBIfam" id="TIGR03828">
    <property type="entry name" value="pfkB"/>
    <property type="match status" value="1"/>
</dbReference>
<dbReference type="PANTHER" id="PTHR46566:SF5">
    <property type="entry name" value="1-PHOSPHOFRUCTOKINASE"/>
    <property type="match status" value="1"/>
</dbReference>
<dbReference type="SUPFAM" id="SSF53613">
    <property type="entry name" value="Ribokinase-like"/>
    <property type="match status" value="1"/>
</dbReference>
<dbReference type="GO" id="GO:0005524">
    <property type="term" value="F:ATP binding"/>
    <property type="evidence" value="ECO:0007669"/>
    <property type="project" value="UniProtKB-KW"/>
</dbReference>
<name>A7VN85_9FIRM</name>
<dbReference type="GO" id="GO:0044281">
    <property type="term" value="P:small molecule metabolic process"/>
    <property type="evidence" value="ECO:0007669"/>
    <property type="project" value="UniProtKB-ARBA"/>
</dbReference>
<protein>
    <recommendedName>
        <fullName evidence="6">Tagatose-6-phosphate kinase</fullName>
        <ecNumber evidence="6">2.7.1.144</ecNumber>
    </recommendedName>
</protein>
<dbReference type="PANTHER" id="PTHR46566">
    <property type="entry name" value="1-PHOSPHOFRUCTOKINASE-RELATED"/>
    <property type="match status" value="1"/>
</dbReference>
<keyword evidence="5 6" id="KW-0067">ATP-binding</keyword>
<keyword evidence="11" id="KW-1185">Reference proteome</keyword>
<evidence type="ECO:0000313" key="9">
    <source>
        <dbReference type="EMBL" id="PEQ23243.1"/>
    </source>
</evidence>
<evidence type="ECO:0000259" key="7">
    <source>
        <dbReference type="Pfam" id="PF00294"/>
    </source>
</evidence>
<dbReference type="Gene3D" id="3.40.1190.20">
    <property type="match status" value="1"/>
</dbReference>
<dbReference type="GO" id="GO:0009024">
    <property type="term" value="F:tagatose-6-phosphate kinase activity"/>
    <property type="evidence" value="ECO:0007669"/>
    <property type="project" value="UniProtKB-EC"/>
</dbReference>
<accession>A7VN85</accession>
<evidence type="ECO:0000256" key="4">
    <source>
        <dbReference type="ARBA" id="ARBA00022777"/>
    </source>
</evidence>
<evidence type="ECO:0000256" key="3">
    <source>
        <dbReference type="ARBA" id="ARBA00022741"/>
    </source>
</evidence>
<comment type="catalytic activity">
    <reaction evidence="6">
        <text>D-tagatofuranose 6-phosphate + ATP = D-tagatofuranose 1,6-bisphosphate + ADP + H(+)</text>
        <dbReference type="Rhea" id="RHEA:12420"/>
        <dbReference type="ChEBI" id="CHEBI:15378"/>
        <dbReference type="ChEBI" id="CHEBI:30616"/>
        <dbReference type="ChEBI" id="CHEBI:58694"/>
        <dbReference type="ChEBI" id="CHEBI:58695"/>
        <dbReference type="ChEBI" id="CHEBI:456216"/>
        <dbReference type="EC" id="2.7.1.144"/>
    </reaction>
</comment>
<comment type="similarity">
    <text evidence="6">Belongs to the carbohydrate kinase PfkB family. LacC subfamily.</text>
</comment>
<comment type="caution">
    <text evidence="8">The sequence shown here is derived from an EMBL/GenBank/DDBJ whole genome shotgun (WGS) entry which is preliminary data.</text>
</comment>
<dbReference type="CDD" id="cd01164">
    <property type="entry name" value="FruK_PfkB_like"/>
    <property type="match status" value="1"/>
</dbReference>
<dbReference type="NCBIfam" id="TIGR03168">
    <property type="entry name" value="1-PFK"/>
    <property type="match status" value="1"/>
</dbReference>
<reference evidence="8 10" key="1">
    <citation type="submission" date="2007-08" db="EMBL/GenBank/DDBJ databases">
        <title>Draft genome sequence of Clostridium leptum (DSM 753).</title>
        <authorList>
            <person name="Sudarsanam P."/>
            <person name="Ley R."/>
            <person name="Guruge J."/>
            <person name="Turnbaugh P.J."/>
            <person name="Mahowald M."/>
            <person name="Liep D."/>
            <person name="Gordon J."/>
        </authorList>
    </citation>
    <scope>NUCLEOTIDE SEQUENCE [LARGE SCALE GENOMIC DNA]</scope>
    <source>
        <strain evidence="8 10">DSM 753</strain>
    </source>
</reference>
<dbReference type="GO" id="GO:0008662">
    <property type="term" value="F:1-phosphofructokinase activity"/>
    <property type="evidence" value="ECO:0007669"/>
    <property type="project" value="InterPro"/>
</dbReference>
<evidence type="ECO:0000313" key="8">
    <source>
        <dbReference type="EMBL" id="EDO63192.1"/>
    </source>
</evidence>
<evidence type="ECO:0000256" key="2">
    <source>
        <dbReference type="ARBA" id="ARBA00022679"/>
    </source>
</evidence>
<dbReference type="GO" id="GO:2001059">
    <property type="term" value="P:D-tagatose 6-phosphate catabolic process"/>
    <property type="evidence" value="ECO:0007669"/>
    <property type="project" value="UniProtKB-UniPathway"/>
</dbReference>
<dbReference type="InterPro" id="IPR022463">
    <property type="entry name" value="1-PFruKinase"/>
</dbReference>
<dbReference type="Pfam" id="PF00294">
    <property type="entry name" value="PfkB"/>
    <property type="match status" value="1"/>
</dbReference>
<keyword evidence="4 8" id="KW-0418">Kinase</keyword>
<sequence>MSEAVSMITTVTLNTSVDKLYLVEKLEDYTVMRVKKVSNTAGGKGLNVSKVAYLLGEKVSALGFAGGFNGSYVSSLLEAQGIRAGFTRIQAETRSCINIRELSTGRHTEFLEPGAPVTHAECDEFLSGYRETLPNSQVVTISGSVPAGVEVDFYGKLVSLAKQGGIPVIVDTSGALLAETVKAKPTMIKPNTDEIGQLLGRRVQSRQEVIDAAWELHQSGIPYVVVSLGKDGSVMACEEGIFQGITPDIPVVNTVGCGDSMVAGFAAAMARGKGPEEMLRLATAVSTANALTMQTGHFEQEDLDRVLPLTAVKKIK</sequence>
<dbReference type="FunFam" id="3.40.1190.20:FF:000001">
    <property type="entry name" value="Phosphofructokinase"/>
    <property type="match status" value="1"/>
</dbReference>
<dbReference type="HOGENOM" id="CLU_050013_0_2_9"/>
<evidence type="ECO:0000256" key="1">
    <source>
        <dbReference type="ARBA" id="ARBA00005380"/>
    </source>
</evidence>
<reference evidence="8 10" key="2">
    <citation type="submission" date="2007-08" db="EMBL/GenBank/DDBJ databases">
        <authorList>
            <person name="Fulton L."/>
            <person name="Clifton S."/>
            <person name="Fulton B."/>
            <person name="Xu J."/>
            <person name="Minx P."/>
            <person name="Pepin K.H."/>
            <person name="Johnson M."/>
            <person name="Thiruvilangam P."/>
            <person name="Bhonagiri V."/>
            <person name="Nash W.E."/>
            <person name="Wang C."/>
            <person name="Mardis E.R."/>
            <person name="Wilson R.K."/>
        </authorList>
    </citation>
    <scope>NUCLEOTIDE SEQUENCE [LARGE SCALE GENOMIC DNA]</scope>
    <source>
        <strain evidence="8 10">DSM 753</strain>
    </source>
</reference>
<reference evidence="9 11" key="3">
    <citation type="submission" date="2017-07" db="EMBL/GenBank/DDBJ databases">
        <title>Prevalence of linear plasmids in Cutibacterium (Propionibacterium) acnes isolates obtained from prostatic tissue.</title>
        <authorList>
            <person name="Davidsson S."/>
            <person name="Carlsson J."/>
            <person name="Molling P."/>
            <person name="Andren O."/>
            <person name="Andersson S.-O."/>
            <person name="Brzuszkiewicz E."/>
            <person name="Poehlein A."/>
            <person name="Al-Zeer M."/>
            <person name="Brinkmann V."/>
            <person name="Scavenius C."/>
            <person name="Nazipi S."/>
            <person name="Soderquist B."/>
            <person name="Bruggemann H."/>
        </authorList>
    </citation>
    <scope>NUCLEOTIDE SEQUENCE [LARGE SCALE GENOMIC DNA]</scope>
    <source>
        <strain evidence="9 11">DSM 753</strain>
    </source>
</reference>
<dbReference type="GO" id="GO:0005988">
    <property type="term" value="P:lactose metabolic process"/>
    <property type="evidence" value="ECO:0007669"/>
    <property type="project" value="UniProtKB-KW"/>
</dbReference>
<comment type="pathway">
    <text evidence="6">Carbohydrate metabolism; D-tagatose 6-phosphate degradation; D-glyceraldehyde 3-phosphate and glycerone phosphate from D-tagatose 6-phosphate: step 1/2.</text>
</comment>
<dbReference type="GO" id="GO:0005829">
    <property type="term" value="C:cytosol"/>
    <property type="evidence" value="ECO:0007669"/>
    <property type="project" value="TreeGrafter"/>
</dbReference>
<keyword evidence="2 6" id="KW-0808">Transferase</keyword>
<organism evidence="8 10">
    <name type="scientific">[Clostridium] leptum DSM 753</name>
    <dbReference type="NCBI Taxonomy" id="428125"/>
    <lineage>
        <taxon>Bacteria</taxon>
        <taxon>Bacillati</taxon>
        <taxon>Bacillota</taxon>
        <taxon>Clostridia</taxon>
        <taxon>Eubacteriales</taxon>
        <taxon>Oscillospiraceae</taxon>
        <taxon>Oscillospiraceae incertae sedis</taxon>
    </lineage>
</organism>
<dbReference type="UniPathway" id="UPA00704">
    <property type="reaction ID" value="UER00715"/>
</dbReference>
<dbReference type="PIRSF" id="PIRSF000535">
    <property type="entry name" value="1PFK/6PFK/LacC"/>
    <property type="match status" value="1"/>
</dbReference>
<comment type="similarity">
    <text evidence="1">Belongs to the carbohydrate kinase pfkB family.</text>
</comment>
<dbReference type="GO" id="GO:0016052">
    <property type="term" value="P:carbohydrate catabolic process"/>
    <property type="evidence" value="ECO:0007669"/>
    <property type="project" value="UniProtKB-ARBA"/>
</dbReference>
<evidence type="ECO:0000313" key="10">
    <source>
        <dbReference type="Proteomes" id="UP000003490"/>
    </source>
</evidence>
<keyword evidence="6" id="KW-0423">Lactose metabolism</keyword>
<feature type="domain" description="Carbohydrate kinase PfkB" evidence="7">
    <location>
        <begin position="22"/>
        <end position="297"/>
    </location>
</feature>
<dbReference type="EC" id="2.7.1.144" evidence="6"/>
<dbReference type="eggNOG" id="COG1105">
    <property type="taxonomic scope" value="Bacteria"/>
</dbReference>
<keyword evidence="3 6" id="KW-0547">Nucleotide-binding</keyword>
<dbReference type="EMBL" id="NOXF01000025">
    <property type="protein sequence ID" value="PEQ23243.1"/>
    <property type="molecule type" value="Genomic_DNA"/>
</dbReference>
<dbReference type="InterPro" id="IPR029056">
    <property type="entry name" value="Ribokinase-like"/>
</dbReference>
<proteinExistence type="inferred from homology"/>
<evidence type="ECO:0000313" key="11">
    <source>
        <dbReference type="Proteomes" id="UP000220611"/>
    </source>
</evidence>
<dbReference type="Proteomes" id="UP000220611">
    <property type="component" value="Unassembled WGS sequence"/>
</dbReference>
<dbReference type="EMBL" id="ABCB02000003">
    <property type="protein sequence ID" value="EDO63192.1"/>
    <property type="molecule type" value="Genomic_DNA"/>
</dbReference>
<dbReference type="AlphaFoldDB" id="A7VN85"/>
<dbReference type="Proteomes" id="UP000003490">
    <property type="component" value="Unassembled WGS sequence"/>
</dbReference>
<dbReference type="InterPro" id="IPR011611">
    <property type="entry name" value="PfkB_dom"/>
</dbReference>
<gene>
    <name evidence="8" type="primary">pfkB</name>
    <name evidence="9" type="ORF">CH238_14850</name>
    <name evidence="8" type="ORF">CLOLEP_00011</name>
</gene>
<dbReference type="InterPro" id="IPR017583">
    <property type="entry name" value="Tagatose/fructose_Pkinase"/>
</dbReference>
<evidence type="ECO:0000256" key="6">
    <source>
        <dbReference type="PIRNR" id="PIRNR000535"/>
    </source>
</evidence>